<accession>A0A9X1JTM0</accession>
<gene>
    <name evidence="1" type="ORF">KCG49_16355</name>
</gene>
<keyword evidence="2" id="KW-1185">Reference proteome</keyword>
<organism evidence="1 2">
    <name type="scientific">Winogradskyella luteola</name>
    <dbReference type="NCBI Taxonomy" id="2828330"/>
    <lineage>
        <taxon>Bacteria</taxon>
        <taxon>Pseudomonadati</taxon>
        <taxon>Bacteroidota</taxon>
        <taxon>Flavobacteriia</taxon>
        <taxon>Flavobacteriales</taxon>
        <taxon>Flavobacteriaceae</taxon>
        <taxon>Winogradskyella</taxon>
    </lineage>
</organism>
<proteinExistence type="predicted"/>
<dbReference type="Gene3D" id="2.180.10.10">
    <property type="entry name" value="RHS repeat-associated core"/>
    <property type="match status" value="1"/>
</dbReference>
<evidence type="ECO:0000313" key="1">
    <source>
        <dbReference type="EMBL" id="MBV7270757.1"/>
    </source>
</evidence>
<reference evidence="1" key="1">
    <citation type="submission" date="2021-04" db="EMBL/GenBank/DDBJ databases">
        <authorList>
            <person name="Pira H."/>
            <person name="Risdian C."/>
            <person name="Wink J."/>
        </authorList>
    </citation>
    <scope>NUCLEOTIDE SEQUENCE</scope>
    <source>
        <strain evidence="1">WHY3</strain>
    </source>
</reference>
<evidence type="ECO:0000313" key="2">
    <source>
        <dbReference type="Proteomes" id="UP001138894"/>
    </source>
</evidence>
<dbReference type="AlphaFoldDB" id="A0A9X1JTM0"/>
<dbReference type="Proteomes" id="UP001138894">
    <property type="component" value="Unassembled WGS sequence"/>
</dbReference>
<protein>
    <submittedName>
        <fullName evidence="1">RHS repeat-associated core domain-containing protein</fullName>
    </submittedName>
</protein>
<comment type="caution">
    <text evidence="1">The sequence shown here is derived from an EMBL/GenBank/DDBJ whole genome shotgun (WGS) entry which is preliminary data.</text>
</comment>
<dbReference type="EMBL" id="JAGSPD010000046">
    <property type="protein sequence ID" value="MBV7270757.1"/>
    <property type="molecule type" value="Genomic_DNA"/>
</dbReference>
<feature type="non-terminal residue" evidence="1">
    <location>
        <position position="1"/>
    </location>
</feature>
<sequence length="195" mass="22367">TSHDTYYVYDHYGNLSFVLPPKSEPHTEKPDTTELAELCYQYVYDDLNRLVEKKIPGKGWEYIIYNKLDQPIMTQDANLRAQNRWLFTKYDVFGRVAYTGIFVHGTTGRTYWQNFAYLYGTHESRIDPGVVRRGTLIYYTSGAFPADYHQILTINYYDDYAFDLDGGTSETAYGVTPITNVKGLATGSKVRVLGS</sequence>
<name>A0A9X1JTM0_9FLAO</name>
<feature type="non-terminal residue" evidence="1">
    <location>
        <position position="195"/>
    </location>
</feature>